<protein>
    <submittedName>
        <fullName evidence="2">Uncharacterized protein</fullName>
    </submittedName>
</protein>
<feature type="coiled-coil region" evidence="1">
    <location>
        <begin position="312"/>
        <end position="346"/>
    </location>
</feature>
<feature type="coiled-coil region" evidence="1">
    <location>
        <begin position="487"/>
        <end position="521"/>
    </location>
</feature>
<keyword evidence="1" id="KW-0175">Coiled coil</keyword>
<dbReference type="OrthoDB" id="1701885at2759"/>
<organism evidence="2 3">
    <name type="scientific">Cephalotus follicularis</name>
    <name type="common">Albany pitcher plant</name>
    <dbReference type="NCBI Taxonomy" id="3775"/>
    <lineage>
        <taxon>Eukaryota</taxon>
        <taxon>Viridiplantae</taxon>
        <taxon>Streptophyta</taxon>
        <taxon>Embryophyta</taxon>
        <taxon>Tracheophyta</taxon>
        <taxon>Spermatophyta</taxon>
        <taxon>Magnoliopsida</taxon>
        <taxon>eudicotyledons</taxon>
        <taxon>Gunneridae</taxon>
        <taxon>Pentapetalae</taxon>
        <taxon>rosids</taxon>
        <taxon>fabids</taxon>
        <taxon>Oxalidales</taxon>
        <taxon>Cephalotaceae</taxon>
        <taxon>Cephalotus</taxon>
    </lineage>
</organism>
<dbReference type="PANTHER" id="PTHR33476">
    <property type="entry name" value="EMB|CAB62613.1"/>
    <property type="match status" value="1"/>
</dbReference>
<evidence type="ECO:0000313" key="3">
    <source>
        <dbReference type="Proteomes" id="UP000187406"/>
    </source>
</evidence>
<name>A0A1Q3B8P6_CEPFO</name>
<comment type="caution">
    <text evidence="2">The sequence shown here is derived from an EMBL/GenBank/DDBJ whole genome shotgun (WGS) entry which is preliminary data.</text>
</comment>
<evidence type="ECO:0000313" key="2">
    <source>
        <dbReference type="EMBL" id="GAV64411.1"/>
    </source>
</evidence>
<sequence length="699" mass="77654">MDFWVFAAAAAAGYVTKQCQNISRDRGSLSELSLGDPIFGKPESPSCPFRKLLLRKKLGKDVSANRREVSGYHIDGNSAKEVASTSGFDSEHLGYNENSNLLSASTIPPGLLTNAILIEYGNVNGLSGFISDNSGKTSTNEMGFVHGSARDKRSLRTKHLFRHLVKPLSSLDSCLVAQLYNEHSRMVDHVLSSLPLPSIPTPRPLLVTDGSRIICRANRISLNLQIGTEDIELQKKSFIENNEIGFGATPLPKLGLLDLSMTSKLKTGKMRSGRSGISSKAVNGKQFQFQCGSHNGAVLFCLGICIGIISSIVSNKIEVDKLKELLKQTENLVQDLQEELEMKDSLTVKELADEKYGTQDICDYFSEERAPNPFSSEQNIDDLTKYDGKQSCDQRAESSNGMSKIEAELEAELERLGLNMSASNLETKFPGLDDLDPESVADFAQGELKADMIRGRAMAQHELNQDASGTCTTHSGNYAVSPRELSLRLHELIQSRLEERVRELETALQNSEKKFQVMESEHRFPWRTFSRSEQIHSFTQESQNTEECNSLAHPLVMNLSGEALEVYNEAYEELMKINDSDDEYSLLGVDEKNHQMAMHIFDHSAPWGQNGGVNYSFPLLTDSKDQTSVELLSSHARLEDNSSRPQELLDIGVSGDENSDCDDEMEKQLIQQIVEKTKKGSPVVLNAQRLLFSEDENEH</sequence>
<dbReference type="STRING" id="3775.A0A1Q3B8P6"/>
<dbReference type="AlphaFoldDB" id="A0A1Q3B8P6"/>
<dbReference type="GO" id="GO:0008356">
    <property type="term" value="P:asymmetric cell division"/>
    <property type="evidence" value="ECO:0007669"/>
    <property type="project" value="InterPro"/>
</dbReference>
<dbReference type="Proteomes" id="UP000187406">
    <property type="component" value="Unassembled WGS sequence"/>
</dbReference>
<dbReference type="FunCoup" id="A0A1Q3B8P6">
    <property type="interactions" value="1865"/>
</dbReference>
<dbReference type="EMBL" id="BDDD01000345">
    <property type="protein sequence ID" value="GAV64411.1"/>
    <property type="molecule type" value="Genomic_DNA"/>
</dbReference>
<dbReference type="InParanoid" id="A0A1Q3B8P6"/>
<proteinExistence type="predicted"/>
<reference evidence="3" key="1">
    <citation type="submission" date="2016-04" db="EMBL/GenBank/DDBJ databases">
        <title>Cephalotus genome sequencing.</title>
        <authorList>
            <person name="Fukushima K."/>
            <person name="Hasebe M."/>
            <person name="Fang X."/>
        </authorList>
    </citation>
    <scope>NUCLEOTIDE SEQUENCE [LARGE SCALE GENOMIC DNA]</scope>
    <source>
        <strain evidence="3">cv. St1</strain>
    </source>
</reference>
<keyword evidence="3" id="KW-1185">Reference proteome</keyword>
<dbReference type="PANTHER" id="PTHR33476:SF7">
    <property type="entry name" value="EMB|CAB62613.1"/>
    <property type="match status" value="1"/>
</dbReference>
<gene>
    <name evidence="2" type="ORF">CFOL_v3_07929</name>
</gene>
<evidence type="ECO:0000256" key="1">
    <source>
        <dbReference type="SAM" id="Coils"/>
    </source>
</evidence>
<dbReference type="InterPro" id="IPR040348">
    <property type="entry name" value="POLAR-like"/>
</dbReference>
<accession>A0A1Q3B8P6</accession>